<feature type="repeat" description="ANK" evidence="3">
    <location>
        <begin position="23"/>
        <end position="55"/>
    </location>
</feature>
<evidence type="ECO:0000313" key="5">
    <source>
        <dbReference type="Proteomes" id="UP001519460"/>
    </source>
</evidence>
<dbReference type="PROSITE" id="PS50088">
    <property type="entry name" value="ANK_REPEAT"/>
    <property type="match status" value="1"/>
</dbReference>
<dbReference type="Pfam" id="PF12796">
    <property type="entry name" value="Ank_2"/>
    <property type="match status" value="2"/>
</dbReference>
<dbReference type="SUPFAM" id="SSF48403">
    <property type="entry name" value="Ankyrin repeat"/>
    <property type="match status" value="1"/>
</dbReference>
<feature type="non-terminal residue" evidence="4">
    <location>
        <position position="207"/>
    </location>
</feature>
<dbReference type="PROSITE" id="PS50297">
    <property type="entry name" value="ANK_REP_REGION"/>
    <property type="match status" value="1"/>
</dbReference>
<keyword evidence="5" id="KW-1185">Reference proteome</keyword>
<organism evidence="4 5">
    <name type="scientific">Batillaria attramentaria</name>
    <dbReference type="NCBI Taxonomy" id="370345"/>
    <lineage>
        <taxon>Eukaryota</taxon>
        <taxon>Metazoa</taxon>
        <taxon>Spiralia</taxon>
        <taxon>Lophotrochozoa</taxon>
        <taxon>Mollusca</taxon>
        <taxon>Gastropoda</taxon>
        <taxon>Caenogastropoda</taxon>
        <taxon>Sorbeoconcha</taxon>
        <taxon>Cerithioidea</taxon>
        <taxon>Batillariidae</taxon>
        <taxon>Batillaria</taxon>
    </lineage>
</organism>
<evidence type="ECO:0008006" key="6">
    <source>
        <dbReference type="Google" id="ProtNLM"/>
    </source>
</evidence>
<sequence>MVHWKDVTETEMLPAGLAKKKEIQFTPLELAVLEGSLETVKLLVQNGAGLDGNARDTEDKTPLFYAVVGGRSKCCCALLRDEKLDARIMKERFEVKYPPLVPETRDPLTLLELAVRTCSVDTVKLLVEKGSGADMNARDKDKKTPLCWAVLEGKDKYAQTLLRHDGLDKKVFKERYRHTYGKPMTLLEHAISKCTFDTVKMLVDKGA</sequence>
<comment type="caution">
    <text evidence="4">The sequence shown here is derived from an EMBL/GenBank/DDBJ whole genome shotgun (WGS) entry which is preliminary data.</text>
</comment>
<proteinExistence type="predicted"/>
<gene>
    <name evidence="4" type="ORF">BaRGS_00040008</name>
</gene>
<dbReference type="PANTHER" id="PTHR24198">
    <property type="entry name" value="ANKYRIN REPEAT AND PROTEIN KINASE DOMAIN-CONTAINING PROTEIN"/>
    <property type="match status" value="1"/>
</dbReference>
<accession>A0ABD0J1T1</accession>
<reference evidence="4 5" key="1">
    <citation type="journal article" date="2023" name="Sci. Data">
        <title>Genome assembly of the Korean intertidal mud-creeper Batillaria attramentaria.</title>
        <authorList>
            <person name="Patra A.K."/>
            <person name="Ho P.T."/>
            <person name="Jun S."/>
            <person name="Lee S.J."/>
            <person name="Kim Y."/>
            <person name="Won Y.J."/>
        </authorList>
    </citation>
    <scope>NUCLEOTIDE SEQUENCE [LARGE SCALE GENOMIC DNA]</scope>
    <source>
        <strain evidence="4">Wonlab-2016</strain>
    </source>
</reference>
<evidence type="ECO:0000256" key="2">
    <source>
        <dbReference type="ARBA" id="ARBA00023043"/>
    </source>
</evidence>
<evidence type="ECO:0000256" key="3">
    <source>
        <dbReference type="PROSITE-ProRule" id="PRU00023"/>
    </source>
</evidence>
<dbReference type="EMBL" id="JACVVK020000749">
    <property type="protein sequence ID" value="KAK7449602.1"/>
    <property type="molecule type" value="Genomic_DNA"/>
</dbReference>
<protein>
    <recommendedName>
        <fullName evidence="6">Ankyrin repeat domain-containing protein</fullName>
    </recommendedName>
</protein>
<evidence type="ECO:0000313" key="4">
    <source>
        <dbReference type="EMBL" id="KAK7449602.1"/>
    </source>
</evidence>
<dbReference type="Proteomes" id="UP001519460">
    <property type="component" value="Unassembled WGS sequence"/>
</dbReference>
<keyword evidence="2 3" id="KW-0040">ANK repeat</keyword>
<dbReference type="SMART" id="SM00248">
    <property type="entry name" value="ANK"/>
    <property type="match status" value="4"/>
</dbReference>
<dbReference type="PANTHER" id="PTHR24198:SF165">
    <property type="entry name" value="ANKYRIN REPEAT-CONTAINING PROTEIN-RELATED"/>
    <property type="match status" value="1"/>
</dbReference>
<dbReference type="Gene3D" id="1.25.40.20">
    <property type="entry name" value="Ankyrin repeat-containing domain"/>
    <property type="match status" value="1"/>
</dbReference>
<dbReference type="InterPro" id="IPR036770">
    <property type="entry name" value="Ankyrin_rpt-contain_sf"/>
</dbReference>
<evidence type="ECO:0000256" key="1">
    <source>
        <dbReference type="ARBA" id="ARBA00022737"/>
    </source>
</evidence>
<name>A0ABD0J1T1_9CAEN</name>
<dbReference type="InterPro" id="IPR002110">
    <property type="entry name" value="Ankyrin_rpt"/>
</dbReference>
<dbReference type="AlphaFoldDB" id="A0ABD0J1T1"/>
<keyword evidence="1" id="KW-0677">Repeat</keyword>